<dbReference type="GO" id="GO:0016020">
    <property type="term" value="C:membrane"/>
    <property type="evidence" value="ECO:0007669"/>
    <property type="project" value="UniProtKB-SubCell"/>
</dbReference>
<evidence type="ECO:0000256" key="2">
    <source>
        <dbReference type="ARBA" id="ARBA00008821"/>
    </source>
</evidence>
<keyword evidence="5 6" id="KW-0472">Membrane</keyword>
<accession>A0A2G8KVQ7</accession>
<feature type="transmembrane region" description="Helical" evidence="6">
    <location>
        <begin position="275"/>
        <end position="295"/>
    </location>
</feature>
<dbReference type="Proteomes" id="UP000230750">
    <property type="component" value="Unassembled WGS sequence"/>
</dbReference>
<organism evidence="7 8">
    <name type="scientific">Stichopus japonicus</name>
    <name type="common">Sea cucumber</name>
    <dbReference type="NCBI Taxonomy" id="307972"/>
    <lineage>
        <taxon>Eukaryota</taxon>
        <taxon>Metazoa</taxon>
        <taxon>Echinodermata</taxon>
        <taxon>Eleutherozoa</taxon>
        <taxon>Echinozoa</taxon>
        <taxon>Holothuroidea</taxon>
        <taxon>Aspidochirotacea</taxon>
        <taxon>Aspidochirotida</taxon>
        <taxon>Stichopodidae</taxon>
        <taxon>Apostichopus</taxon>
    </lineage>
</organism>
<feature type="transmembrane region" description="Helical" evidence="6">
    <location>
        <begin position="94"/>
        <end position="122"/>
    </location>
</feature>
<evidence type="ECO:0000256" key="3">
    <source>
        <dbReference type="ARBA" id="ARBA00022692"/>
    </source>
</evidence>
<evidence type="ECO:0000313" key="8">
    <source>
        <dbReference type="Proteomes" id="UP000230750"/>
    </source>
</evidence>
<dbReference type="Pfam" id="PF00860">
    <property type="entry name" value="Xan_ur_permease"/>
    <property type="match status" value="1"/>
</dbReference>
<dbReference type="OrthoDB" id="1641903at2759"/>
<evidence type="ECO:0000256" key="6">
    <source>
        <dbReference type="SAM" id="Phobius"/>
    </source>
</evidence>
<dbReference type="InterPro" id="IPR006043">
    <property type="entry name" value="NCS2"/>
</dbReference>
<feature type="transmembrane region" description="Helical" evidence="6">
    <location>
        <begin position="245"/>
        <end position="269"/>
    </location>
</feature>
<gene>
    <name evidence="7" type="ORF">BSL78_11058</name>
</gene>
<protein>
    <submittedName>
        <fullName evidence="7">Solute carrier family 23 member 1</fullName>
    </submittedName>
</protein>
<dbReference type="STRING" id="307972.A0A2G8KVQ7"/>
<dbReference type="EMBL" id="MRZV01000345">
    <property type="protein sequence ID" value="PIK52045.1"/>
    <property type="molecule type" value="Genomic_DNA"/>
</dbReference>
<proteinExistence type="inferred from homology"/>
<evidence type="ECO:0000313" key="7">
    <source>
        <dbReference type="EMBL" id="PIK52045.1"/>
    </source>
</evidence>
<name>A0A2G8KVQ7_STIJA</name>
<dbReference type="AlphaFoldDB" id="A0A2G8KVQ7"/>
<keyword evidence="8" id="KW-1185">Reference proteome</keyword>
<reference evidence="7 8" key="1">
    <citation type="journal article" date="2017" name="PLoS Biol.">
        <title>The sea cucumber genome provides insights into morphological evolution and visceral regeneration.</title>
        <authorList>
            <person name="Zhang X."/>
            <person name="Sun L."/>
            <person name="Yuan J."/>
            <person name="Sun Y."/>
            <person name="Gao Y."/>
            <person name="Zhang L."/>
            <person name="Li S."/>
            <person name="Dai H."/>
            <person name="Hamel J.F."/>
            <person name="Liu C."/>
            <person name="Yu Y."/>
            <person name="Liu S."/>
            <person name="Lin W."/>
            <person name="Guo K."/>
            <person name="Jin S."/>
            <person name="Xu P."/>
            <person name="Storey K.B."/>
            <person name="Huan P."/>
            <person name="Zhang T."/>
            <person name="Zhou Y."/>
            <person name="Zhang J."/>
            <person name="Lin C."/>
            <person name="Li X."/>
            <person name="Xing L."/>
            <person name="Huo D."/>
            <person name="Sun M."/>
            <person name="Wang L."/>
            <person name="Mercier A."/>
            <person name="Li F."/>
            <person name="Yang H."/>
            <person name="Xiang J."/>
        </authorList>
    </citation>
    <scope>NUCLEOTIDE SEQUENCE [LARGE SCALE GENOMIC DNA]</scope>
    <source>
        <strain evidence="7">Shaxun</strain>
        <tissue evidence="7">Muscle</tissue>
    </source>
</reference>
<comment type="subcellular location">
    <subcellularLocation>
        <location evidence="1">Membrane</location>
        <topology evidence="1">Multi-pass membrane protein</topology>
    </subcellularLocation>
</comment>
<evidence type="ECO:0000256" key="1">
    <source>
        <dbReference type="ARBA" id="ARBA00004141"/>
    </source>
</evidence>
<feature type="transmembrane region" description="Helical" evidence="6">
    <location>
        <begin position="302"/>
        <end position="320"/>
    </location>
</feature>
<feature type="transmembrane region" description="Helical" evidence="6">
    <location>
        <begin position="156"/>
        <end position="178"/>
    </location>
</feature>
<keyword evidence="4 6" id="KW-1133">Transmembrane helix</keyword>
<keyword evidence="3 6" id="KW-0812">Transmembrane</keyword>
<comment type="caution">
    <text evidence="7">The sequence shown here is derived from an EMBL/GenBank/DDBJ whole genome shotgun (WGS) entry which is preliminary data.</text>
</comment>
<feature type="transmembrane region" description="Helical" evidence="6">
    <location>
        <begin position="340"/>
        <end position="360"/>
    </location>
</feature>
<evidence type="ECO:0000256" key="5">
    <source>
        <dbReference type="ARBA" id="ARBA00023136"/>
    </source>
</evidence>
<evidence type="ECO:0000256" key="4">
    <source>
        <dbReference type="ARBA" id="ARBA00022989"/>
    </source>
</evidence>
<comment type="similarity">
    <text evidence="2">Belongs to the nucleobase:cation symporter-2 (NCS2) (TC 2.A.40) family.</text>
</comment>
<dbReference type="GO" id="GO:0022857">
    <property type="term" value="F:transmembrane transporter activity"/>
    <property type="evidence" value="ECO:0007669"/>
    <property type="project" value="InterPro"/>
</dbReference>
<sequence length="433" mass="47240">MTTTLVIAKSVTTITVRFIQHGSIQKRCTQSRSHSELIRSHVWSLCRLQILHKKRKITLEKPLKEGCKRCIFLVILFSQFLDRYDIPLPGGRKFALFTFFPILLAVGISWLLCLTLTSVGAFPDDPAVYGYKARTDLYNKDIRDAAWFRFPYPGQFGMPSASLAGVIGMLSGVIASVVESVGDYHACALISNAPPPPVHAINRGIGMEGIGCVAAGLWGASCGYTSLSNNISAISLTKVASRLTVYFAAGLFTFSGILFKFCALCVAMPEPIVGAIMATTFGMIASIGFANLSFVKVNTSRNLFILGFAIFLGLGLPDYLNKNPGVIDTGSVLIDQILNVILGSNMFIGGLAACVLDNLVRGSPEELGNDWREQMMGSIEEDANSEGLGNRPSCYDLPFGMRWIKRTFWTSYIPFSPTFTGYRRSGHSKSSEV</sequence>
<dbReference type="PANTHER" id="PTHR11119">
    <property type="entry name" value="XANTHINE-URACIL / VITAMIN C PERMEASE FAMILY MEMBER"/>
    <property type="match status" value="1"/>
</dbReference>